<reference evidence="3 4" key="1">
    <citation type="submission" date="2013-02" db="EMBL/GenBank/DDBJ databases">
        <title>phiNIT1 genome sequensing.</title>
        <authorList>
            <person name="Ozaki T."/>
            <person name="Kaneko J."/>
        </authorList>
    </citation>
    <scope>NUCLEOTIDE SEQUENCE [LARGE SCALE GENOMIC DNA]</scope>
    <source>
        <strain evidence="3">PhiNIT1</strain>
    </source>
</reference>
<keyword evidence="4" id="KW-1185">Reference proteome</keyword>
<proteinExistence type="predicted"/>
<feature type="region of interest" description="Disordered" evidence="1">
    <location>
        <begin position="164"/>
        <end position="204"/>
    </location>
</feature>
<accession>S6B1H2</accession>
<feature type="compositionally biased region" description="Pro residues" evidence="1">
    <location>
        <begin position="166"/>
        <end position="182"/>
    </location>
</feature>
<dbReference type="InterPro" id="IPR025484">
    <property type="entry name" value="DUF4376"/>
</dbReference>
<sequence length="204" mass="23309">MDMPILSSLEKKVLEVGYDGLSLSEKNDYIRLVASRKQKLVNQVTEQDLLDYHKEFKIYVFQVTCDTEIARGFTASNGHTYRTNREDQTNMLATKIQLSEDPTITEVYWLTQDAGYLMHTREEWLKVYNEAFDHKKQLVYKNGELRKMIENATTDKELVAIKWENPFPPVTTPAPVPEPTPEPDPEPSSGETDNSSSSEGSVSE</sequence>
<dbReference type="OrthoDB" id="17977at10239"/>
<feature type="domain" description="DUF4376" evidence="2">
    <location>
        <begin position="62"/>
        <end position="158"/>
    </location>
</feature>
<organism evidence="3 4">
    <name type="scientific">Bacillus phage phiNIT1</name>
    <dbReference type="NCBI Taxonomy" id="207656"/>
    <lineage>
        <taxon>Viruses</taxon>
        <taxon>Duplodnaviria</taxon>
        <taxon>Heunggongvirae</taxon>
        <taxon>Uroviricota</taxon>
        <taxon>Caudoviricetes</taxon>
        <taxon>Herelleviridae</taxon>
        <taxon>Bastillevirinae</taxon>
        <taxon>Nitunavirus</taxon>
        <taxon>Nitunavirus NIT1</taxon>
    </lineage>
</organism>
<dbReference type="KEGG" id="vg:16511559"/>
<dbReference type="Proteomes" id="UP000014701">
    <property type="component" value="Segment"/>
</dbReference>
<dbReference type="RefSeq" id="YP_008318352.1">
    <property type="nucleotide sequence ID" value="NC_021856.1"/>
</dbReference>
<protein>
    <recommendedName>
        <fullName evidence="2">DUF4376 domain-containing protein</fullName>
    </recommendedName>
</protein>
<evidence type="ECO:0000256" key="1">
    <source>
        <dbReference type="SAM" id="MobiDB-lite"/>
    </source>
</evidence>
<dbReference type="GeneID" id="16511559"/>
<evidence type="ECO:0000313" key="4">
    <source>
        <dbReference type="Proteomes" id="UP000014701"/>
    </source>
</evidence>
<gene>
    <name evidence="3" type="primary">orf204</name>
</gene>
<dbReference type="EMBL" id="AP013029">
    <property type="protein sequence ID" value="BAN59584.1"/>
    <property type="molecule type" value="Genomic_DNA"/>
</dbReference>
<dbReference type="Pfam" id="PF14301">
    <property type="entry name" value="DUF4376"/>
    <property type="match status" value="1"/>
</dbReference>
<evidence type="ECO:0000259" key="2">
    <source>
        <dbReference type="Pfam" id="PF14301"/>
    </source>
</evidence>
<evidence type="ECO:0000313" key="3">
    <source>
        <dbReference type="EMBL" id="BAN59584.1"/>
    </source>
</evidence>
<feature type="compositionally biased region" description="Low complexity" evidence="1">
    <location>
        <begin position="187"/>
        <end position="204"/>
    </location>
</feature>
<name>S6B1H2_9CAUD</name>